<sequence length="67" mass="8318">MKTNIRKKNCREIKSPQKTEFFKRLHCGSYCVFYMRRWSSICRVPNFFFQGKNNQIWKNIIFSFQEK</sequence>
<dbReference type="AlphaFoldDB" id="A0A0V0GPM1"/>
<proteinExistence type="predicted"/>
<organism evidence="1">
    <name type="scientific">Solanum chacoense</name>
    <name type="common">Chaco potato</name>
    <dbReference type="NCBI Taxonomy" id="4108"/>
    <lineage>
        <taxon>Eukaryota</taxon>
        <taxon>Viridiplantae</taxon>
        <taxon>Streptophyta</taxon>
        <taxon>Embryophyta</taxon>
        <taxon>Tracheophyta</taxon>
        <taxon>Spermatophyta</taxon>
        <taxon>Magnoliopsida</taxon>
        <taxon>eudicotyledons</taxon>
        <taxon>Gunneridae</taxon>
        <taxon>Pentapetalae</taxon>
        <taxon>asterids</taxon>
        <taxon>lamiids</taxon>
        <taxon>Solanales</taxon>
        <taxon>Solanaceae</taxon>
        <taxon>Solanoideae</taxon>
        <taxon>Solaneae</taxon>
        <taxon>Solanum</taxon>
    </lineage>
</organism>
<dbReference type="EMBL" id="GEDG01033844">
    <property type="protein sequence ID" value="JAP10044.1"/>
    <property type="molecule type" value="Transcribed_RNA"/>
</dbReference>
<accession>A0A0V0GPM1</accession>
<reference evidence="1" key="1">
    <citation type="submission" date="2015-12" db="EMBL/GenBank/DDBJ databases">
        <title>Gene expression during late stages of embryo sac development: a critical building block for successful pollen-pistil interactions.</title>
        <authorList>
            <person name="Liu Y."/>
            <person name="Joly V."/>
            <person name="Sabar M."/>
            <person name="Matton D.P."/>
        </authorList>
    </citation>
    <scope>NUCLEOTIDE SEQUENCE</scope>
</reference>
<evidence type="ECO:0000313" key="1">
    <source>
        <dbReference type="EMBL" id="JAP10044.1"/>
    </source>
</evidence>
<protein>
    <submittedName>
        <fullName evidence="1">Putative ovule protein</fullName>
    </submittedName>
</protein>
<name>A0A0V0GPM1_SOLCH</name>